<dbReference type="SUPFAM" id="SSF81767">
    <property type="entry name" value="Pre-protein crosslinking domain of SecA"/>
    <property type="match status" value="1"/>
</dbReference>
<dbReference type="PROSITE" id="PS51194">
    <property type="entry name" value="HELICASE_CTER"/>
    <property type="match status" value="1"/>
</dbReference>
<gene>
    <name evidence="13" type="ORF">NJU99_05805</name>
</gene>
<dbReference type="InterPro" id="IPR011130">
    <property type="entry name" value="SecA_preprotein_X-link_dom"/>
</dbReference>
<dbReference type="PROSITE" id="PS51192">
    <property type="entry name" value="HELICASE_ATP_BIND_1"/>
    <property type="match status" value="1"/>
</dbReference>
<dbReference type="Proteomes" id="UP001060012">
    <property type="component" value="Chromosome"/>
</dbReference>
<dbReference type="PROSITE" id="PS51196">
    <property type="entry name" value="SECA_MOTOR_DEAD"/>
    <property type="match status" value="1"/>
</dbReference>
<keyword evidence="5" id="KW-0067">ATP-binding</keyword>
<dbReference type="InterPro" id="IPR044722">
    <property type="entry name" value="SecA_SF2_C"/>
</dbReference>
<organism evidence="13 14">
    <name type="scientific">Arcobacter roscoffensis</name>
    <dbReference type="NCBI Taxonomy" id="2961520"/>
    <lineage>
        <taxon>Bacteria</taxon>
        <taxon>Pseudomonadati</taxon>
        <taxon>Campylobacterota</taxon>
        <taxon>Epsilonproteobacteria</taxon>
        <taxon>Campylobacterales</taxon>
        <taxon>Arcobacteraceae</taxon>
        <taxon>Arcobacter</taxon>
    </lineage>
</organism>
<dbReference type="GO" id="GO:0004386">
    <property type="term" value="F:helicase activity"/>
    <property type="evidence" value="ECO:0007669"/>
    <property type="project" value="UniProtKB-KW"/>
</dbReference>
<keyword evidence="13" id="KW-0347">Helicase</keyword>
<dbReference type="PANTHER" id="PTHR30612:SF0">
    <property type="entry name" value="CHLOROPLAST PROTEIN-TRANSPORTING ATPASE"/>
    <property type="match status" value="1"/>
</dbReference>
<evidence type="ECO:0000256" key="1">
    <source>
        <dbReference type="ARBA" id="ARBA00022448"/>
    </source>
</evidence>
<dbReference type="Pfam" id="PF07517">
    <property type="entry name" value="SecA_DEAD"/>
    <property type="match status" value="1"/>
</dbReference>
<dbReference type="SUPFAM" id="SSF52540">
    <property type="entry name" value="P-loop containing nucleoside triphosphate hydrolases"/>
    <property type="match status" value="2"/>
</dbReference>
<keyword evidence="8" id="KW-0811">Translocation</keyword>
<evidence type="ECO:0000256" key="4">
    <source>
        <dbReference type="ARBA" id="ARBA00022741"/>
    </source>
</evidence>
<evidence type="ECO:0000256" key="7">
    <source>
        <dbReference type="ARBA" id="ARBA00022967"/>
    </source>
</evidence>
<dbReference type="Pfam" id="PF01043">
    <property type="entry name" value="SecA_PP_bind"/>
    <property type="match status" value="1"/>
</dbReference>
<keyword evidence="14" id="KW-1185">Reference proteome</keyword>
<keyword evidence="9" id="KW-0472">Membrane</keyword>
<dbReference type="SMART" id="SM00957">
    <property type="entry name" value="SecA_DEAD"/>
    <property type="match status" value="1"/>
</dbReference>
<proteinExistence type="predicted"/>
<sequence length="651" mass="74598">MKKARKNIIKIKEKELHEGLDYYYNLILGKINKFKYRPSNLKKDALFVHKTSLEFQKLAQEELDKKIELIQTLFRLNKQKEKDVLEAFALCVEACFRITAKRAYVVQIMGAIALYKKFIIEMSTGEGKTLTAAIAAGVLGWLGKPIHIFTSNDYLAARDAELFEEFYNSIGLTCCSITSSNSPEERKKLYESNIVYTTGKEVLADFLKDRMKEDSSFDFNKYLIDKVSGKLNENDYALRGLEIAIIDEADSVLADDAVTPLIISATAENKVLQKSVVDAYKIASLLKKDEDYKISEKFNDITLTKSGIKIVEENSFELNEIWKVKHRREYLVKQALTARELYLLNKHYIIKEGKVVIVDEKTGRIMEHRSWGNGLHQAIEVKEGLGITDPTTTFAKMSFQRFFRLYTHLCGMSGTLKNLDNEFWQIYEISILKIPTRVPSKMIIKKDEFFLDENKKNTKIIEYINSLNKKGIPVLIGVTSIKDSENLAKELKKIGLQSKTLNALHDEDEANIISQAGQKGSITIATNMAGRGTDIDISEEINSLGGLHVITTQRDKSRRIDLQFFGRCARQGENGVAVAFLSLDDLIIKHYLPAWLREFFLKNFNSKLIKKIAWLFYVFYQKKIEKDISNIRNKTLLQEFNLKNSMSYTLD</sequence>
<evidence type="ECO:0000313" key="13">
    <source>
        <dbReference type="EMBL" id="UTJ07608.1"/>
    </source>
</evidence>
<dbReference type="InterPro" id="IPR014001">
    <property type="entry name" value="Helicase_ATP-bd"/>
</dbReference>
<accession>A0ABY5E947</accession>
<evidence type="ECO:0000313" key="14">
    <source>
        <dbReference type="Proteomes" id="UP001060012"/>
    </source>
</evidence>
<keyword evidence="4" id="KW-0547">Nucleotide-binding</keyword>
<dbReference type="PANTHER" id="PTHR30612">
    <property type="entry name" value="SECA INNER MEMBRANE COMPONENT OF SEC PROTEIN SECRETION SYSTEM"/>
    <property type="match status" value="1"/>
</dbReference>
<feature type="domain" description="Helicase C-terminal" evidence="11">
    <location>
        <begin position="459"/>
        <end position="612"/>
    </location>
</feature>
<dbReference type="EMBL" id="CP100595">
    <property type="protein sequence ID" value="UTJ07608.1"/>
    <property type="molecule type" value="Genomic_DNA"/>
</dbReference>
<name>A0ABY5E947_9BACT</name>
<dbReference type="InterPro" id="IPR000185">
    <property type="entry name" value="SecA"/>
</dbReference>
<dbReference type="SMART" id="SM00958">
    <property type="entry name" value="SecA_PP_bind"/>
    <property type="match status" value="1"/>
</dbReference>
<dbReference type="Pfam" id="PF21090">
    <property type="entry name" value="P-loop_SecA"/>
    <property type="match status" value="1"/>
</dbReference>
<dbReference type="CDD" id="cd18803">
    <property type="entry name" value="SF2_C_secA"/>
    <property type="match status" value="1"/>
</dbReference>
<keyword evidence="6" id="KW-0653">Protein transport</keyword>
<evidence type="ECO:0000259" key="11">
    <source>
        <dbReference type="PROSITE" id="PS51194"/>
    </source>
</evidence>
<evidence type="ECO:0000259" key="10">
    <source>
        <dbReference type="PROSITE" id="PS51192"/>
    </source>
</evidence>
<dbReference type="InterPro" id="IPR027417">
    <property type="entry name" value="P-loop_NTPase"/>
</dbReference>
<dbReference type="CDD" id="cd17928">
    <property type="entry name" value="DEXDc_SecA"/>
    <property type="match status" value="1"/>
</dbReference>
<feature type="domain" description="Helicase ATP-binding" evidence="10">
    <location>
        <begin position="109"/>
        <end position="285"/>
    </location>
</feature>
<dbReference type="PRINTS" id="PR00906">
    <property type="entry name" value="SECA"/>
</dbReference>
<feature type="domain" description="SecA family profile" evidence="12">
    <location>
        <begin position="23"/>
        <end position="625"/>
    </location>
</feature>
<dbReference type="Gene3D" id="3.40.50.300">
    <property type="entry name" value="P-loop containing nucleotide triphosphate hydrolases"/>
    <property type="match status" value="2"/>
</dbReference>
<evidence type="ECO:0000256" key="2">
    <source>
        <dbReference type="ARBA" id="ARBA00022475"/>
    </source>
</evidence>
<dbReference type="RefSeq" id="WP_254577782.1">
    <property type="nucleotide sequence ID" value="NZ_CP100595.1"/>
</dbReference>
<evidence type="ECO:0000256" key="6">
    <source>
        <dbReference type="ARBA" id="ARBA00022927"/>
    </source>
</evidence>
<keyword evidence="1" id="KW-0813">Transport</keyword>
<keyword evidence="7" id="KW-1278">Translocase</keyword>
<evidence type="ECO:0000259" key="12">
    <source>
        <dbReference type="PROSITE" id="PS51196"/>
    </source>
</evidence>
<dbReference type="InterPro" id="IPR036670">
    <property type="entry name" value="SecA_X-link_sf"/>
</dbReference>
<protein>
    <submittedName>
        <fullName evidence="13">DEAD/DEAH box helicase</fullName>
    </submittedName>
</protein>
<reference evidence="13" key="1">
    <citation type="submission" date="2022-07" db="EMBL/GenBank/DDBJ databases">
        <title>Arcobacter roscoffensis sp. nov., a marine bacterium isolated from coastal seawater collected from Roscoff, France.</title>
        <authorList>
            <person name="Pascual J."/>
            <person name="Lepeaux C."/>
            <person name="Methner A."/>
            <person name="Overmann J."/>
        </authorList>
    </citation>
    <scope>NUCLEOTIDE SEQUENCE</scope>
    <source>
        <strain evidence="13">ARW1-2F2</strain>
    </source>
</reference>
<dbReference type="InterPro" id="IPR014018">
    <property type="entry name" value="SecA_motor_DEAD"/>
</dbReference>
<keyword evidence="3" id="KW-0963">Cytoplasm</keyword>
<evidence type="ECO:0000256" key="5">
    <source>
        <dbReference type="ARBA" id="ARBA00022840"/>
    </source>
</evidence>
<dbReference type="InterPro" id="IPR011115">
    <property type="entry name" value="SecA_DEAD"/>
</dbReference>
<evidence type="ECO:0000256" key="9">
    <source>
        <dbReference type="ARBA" id="ARBA00023136"/>
    </source>
</evidence>
<dbReference type="Gene3D" id="3.90.1440.10">
    <property type="entry name" value="SecA, preprotein cross-linking domain"/>
    <property type="match status" value="1"/>
</dbReference>
<keyword evidence="2" id="KW-1003">Cell membrane</keyword>
<keyword evidence="13" id="KW-0378">Hydrolase</keyword>
<evidence type="ECO:0000256" key="8">
    <source>
        <dbReference type="ARBA" id="ARBA00023010"/>
    </source>
</evidence>
<evidence type="ECO:0000256" key="3">
    <source>
        <dbReference type="ARBA" id="ARBA00022490"/>
    </source>
</evidence>
<dbReference type="InterPro" id="IPR001650">
    <property type="entry name" value="Helicase_C-like"/>
</dbReference>